<sequence length="178" mass="19954">MKAVFLVWSFIALSSGINLLLSNINIDEVSEDEYYNSMQECGSCGSTYIQYSEGGKRMFTNPNSELTRYGGSCKNDCAKNGGAWLWCKIHNTDNEWDYCALSNVGGEHGGPFGQEFYNSDLVGSWCETKPYLDLGHEESVICRFFKSISKQIGETCPVQCRNEGWACVEMQVKKVISQ</sequence>
<reference evidence="1" key="1">
    <citation type="journal article" date="2019" name="Infect. Genet. Evol.">
        <title>Unconventional gene arrangement and content revealed by full genome analysis of the white sturgeon adenovirus, the single member of the genus Ichtadenovirus.</title>
        <authorList>
            <person name="Doszpoly A."/>
            <person name="Harrach B."/>
            <person name="LaPatra S."/>
            <person name="Benko M."/>
        </authorList>
    </citation>
    <scope>NUCLEOTIDE SEQUENCE</scope>
    <source>
        <strain evidence="1">WSAdV1/1996</strain>
    </source>
</reference>
<keyword evidence="2" id="KW-1185">Reference proteome</keyword>
<proteinExistence type="predicted"/>
<dbReference type="EMBL" id="MK101347">
    <property type="protein sequence ID" value="QCQ84170.1"/>
    <property type="molecule type" value="Genomic_DNA"/>
</dbReference>
<evidence type="ECO:0000313" key="2">
    <source>
        <dbReference type="Proteomes" id="UP000318653"/>
    </source>
</evidence>
<dbReference type="Proteomes" id="UP000318653">
    <property type="component" value="Segment"/>
</dbReference>
<dbReference type="GeneID" id="80527947"/>
<accession>A0A4P8PND3</accession>
<dbReference type="KEGG" id="vg:80527947"/>
<evidence type="ECO:0000313" key="1">
    <source>
        <dbReference type="EMBL" id="QCQ84170.1"/>
    </source>
</evidence>
<name>A0A4P8PND3_9ADEN</name>
<protein>
    <submittedName>
        <fullName evidence="1">ORF24</fullName>
    </submittedName>
</protein>
<organism evidence="1">
    <name type="scientific">White sturgeon adenovirus 1</name>
    <dbReference type="NCBI Taxonomy" id="2580388"/>
    <lineage>
        <taxon>Viruses</taxon>
        <taxon>Varidnaviria</taxon>
        <taxon>Bamfordvirae</taxon>
        <taxon>Preplasmiviricota</taxon>
        <taxon>Polisuviricotina</taxon>
        <taxon>Pharingeaviricetes</taxon>
        <taxon>Rowavirales</taxon>
        <taxon>Adenoviridae</taxon>
        <taxon>Ichtadenovirus</taxon>
        <taxon>Ichtadenovirus acipenseris</taxon>
        <taxon>Sturgeon ichtadenovirus A</taxon>
    </lineage>
</organism>
<dbReference type="RefSeq" id="YP_010790542.1">
    <property type="nucleotide sequence ID" value="NC_075448.1"/>
</dbReference>